<dbReference type="AlphaFoldDB" id="A0A1C0ZUE4"/>
<protein>
    <submittedName>
        <fullName evidence="1">Uncharacterized protein</fullName>
    </submittedName>
</protein>
<dbReference type="STRING" id="512399.A8709_28025"/>
<dbReference type="InterPro" id="IPR008928">
    <property type="entry name" value="6-hairpin_glycosidase_sf"/>
</dbReference>
<keyword evidence="2" id="KW-1185">Reference proteome</keyword>
<reference evidence="2" key="1">
    <citation type="submission" date="2016-05" db="EMBL/GenBank/DDBJ databases">
        <title>Paenibacillus oryzae. sp. nov., isolated from the rice root.</title>
        <authorList>
            <person name="Zhang J."/>
            <person name="Zhang X."/>
        </authorList>
    </citation>
    <scope>NUCLEOTIDE SEQUENCE [LARGE SCALE GENOMIC DNA]</scope>
    <source>
        <strain evidence="2">KCTC13222</strain>
    </source>
</reference>
<dbReference type="RefSeq" id="WP_065855350.1">
    <property type="nucleotide sequence ID" value="NZ_LYPC01000027.1"/>
</dbReference>
<comment type="caution">
    <text evidence="1">The sequence shown here is derived from an EMBL/GenBank/DDBJ whole genome shotgun (WGS) entry which is preliminary data.</text>
</comment>
<evidence type="ECO:0000313" key="2">
    <source>
        <dbReference type="Proteomes" id="UP000093309"/>
    </source>
</evidence>
<dbReference type="OrthoDB" id="1381994at2"/>
<dbReference type="GO" id="GO:0005975">
    <property type="term" value="P:carbohydrate metabolic process"/>
    <property type="evidence" value="ECO:0007669"/>
    <property type="project" value="InterPro"/>
</dbReference>
<dbReference type="EMBL" id="LYPC01000027">
    <property type="protein sequence ID" value="OCT11725.1"/>
    <property type="molecule type" value="Genomic_DNA"/>
</dbReference>
<name>A0A1C0ZUE4_9BACL</name>
<sequence>MEKGSTQFIEDNCSLEIKLTTYEGSQARHSVKSTLAEASGDQTLALQDSLWNIRYTCLRTANNENAVDCEVTFKVAKGSVTQANVSVSMVLDDWSKMNYVLMPAAAYDGNRFKVSDQVYPPMLTRDDEIGPHIPTTITDVPRLNREEGLSMMELRTGDLATPAVGCFKREQKKGFFMLTHQGTSLGDSGITLEENELRTQAVITLSAPAVRRYTYSMCNSKESSDDYGIDFHENDEVTLKFRLYFFDCNDIPELFDYFAKIRKDLTGQAQLRHEIPFSASWDILEEKYNRDNWQQEEDFYRSSTSTHEVFGEWQTGWVGGAINTYPMFAIGNELSKERSFKTLDFFFSKVQAPSGFFYGIHCKGKLYGDNFRDQDDISCVLVRKNADAIYFIAKQFMLLEQLKVNIPPLWREGLKKACDAFIRLWKNNGQFGQFIDVHQEEIIVGGSASAGIAPAGLALAGKYFNESIYVEVASQLAERFYDEFVGKGVTTGGPGEICQCPDSESAFALLESYVVLYEETGVKKWLLMAEDTAKLSATWCVSYNFEYPITSEFNKLDLRSIGSVWASVQNKHAAPGICTLSGLSLLKLYRATSNEFYLELLREIAHNIPQYMSREDRPLRISWDSEPSDTYSPPGWMGERVNTSDWEGKANVGGVLGGSCWCEVTNMLTYFEVPGLYIQKNKGTVCAIDHIDAEIVVDNAVQLTVRLSNTTKFTAKVKVLVENDEESLQILHANSMLDYQTIILEPNSTYTMNLIK</sequence>
<organism evidence="1 2">
    <name type="scientific">Paenibacillus pectinilyticus</name>
    <dbReference type="NCBI Taxonomy" id="512399"/>
    <lineage>
        <taxon>Bacteria</taxon>
        <taxon>Bacillati</taxon>
        <taxon>Bacillota</taxon>
        <taxon>Bacilli</taxon>
        <taxon>Bacillales</taxon>
        <taxon>Paenibacillaceae</taxon>
        <taxon>Paenibacillus</taxon>
    </lineage>
</organism>
<accession>A0A1C0ZUE4</accession>
<proteinExistence type="predicted"/>
<dbReference type="SUPFAM" id="SSF48208">
    <property type="entry name" value="Six-hairpin glycosidases"/>
    <property type="match status" value="1"/>
</dbReference>
<dbReference type="Proteomes" id="UP000093309">
    <property type="component" value="Unassembled WGS sequence"/>
</dbReference>
<gene>
    <name evidence="1" type="ORF">A8709_28025</name>
</gene>
<evidence type="ECO:0000313" key="1">
    <source>
        <dbReference type="EMBL" id="OCT11725.1"/>
    </source>
</evidence>